<protein>
    <recommendedName>
        <fullName evidence="5">Chromosome segregation ATPase</fullName>
    </recommendedName>
</protein>
<dbReference type="Proteomes" id="UP001149821">
    <property type="component" value="Unassembled WGS sequence"/>
</dbReference>
<keyword evidence="2" id="KW-1133">Transmembrane helix</keyword>
<feature type="transmembrane region" description="Helical" evidence="2">
    <location>
        <begin position="7"/>
        <end position="27"/>
    </location>
</feature>
<sequence length="220" mass="24827">MTKTKKTSVLFLVGGMVLSGFLVAYFMSSNERSSQDALDTLTAQRDASNVALAVARDEVLALETKIEEQVTDIASLQTKLSEKELASHSLLEQIEINKKKHTQETKVLNDKVAALETNVSALEQRIIDTDKLYEQRYALTKQVGDLNEDILKASHKAELSKTACDEFKQGNSWNWVSEADCDKFNKWRQEGQQLIVEFENKNRALDSVNRQIASFRAPQE</sequence>
<evidence type="ECO:0000256" key="1">
    <source>
        <dbReference type="SAM" id="Coils"/>
    </source>
</evidence>
<organism evidence="3 4">
    <name type="scientific">Enterovibrio qingdaonensis</name>
    <dbReference type="NCBI Taxonomy" id="2899818"/>
    <lineage>
        <taxon>Bacteria</taxon>
        <taxon>Pseudomonadati</taxon>
        <taxon>Pseudomonadota</taxon>
        <taxon>Gammaproteobacteria</taxon>
        <taxon>Vibrionales</taxon>
        <taxon>Vibrionaceae</taxon>
        <taxon>Enterovibrio</taxon>
    </lineage>
</organism>
<comment type="caution">
    <text evidence="3">The sequence shown here is derived from an EMBL/GenBank/DDBJ whole genome shotgun (WGS) entry which is preliminary data.</text>
</comment>
<dbReference type="RefSeq" id="WP_274139633.1">
    <property type="nucleotide sequence ID" value="NZ_JAJUBB010000001.1"/>
</dbReference>
<keyword evidence="1" id="KW-0175">Coiled coil</keyword>
<dbReference type="EMBL" id="JAJUBB010000001">
    <property type="protein sequence ID" value="MDD1779813.1"/>
    <property type="molecule type" value="Genomic_DNA"/>
</dbReference>
<keyword evidence="2" id="KW-0812">Transmembrane</keyword>
<keyword evidence="4" id="KW-1185">Reference proteome</keyword>
<name>A0ABT5QFR5_9GAMM</name>
<evidence type="ECO:0008006" key="5">
    <source>
        <dbReference type="Google" id="ProtNLM"/>
    </source>
</evidence>
<evidence type="ECO:0000313" key="3">
    <source>
        <dbReference type="EMBL" id="MDD1779813.1"/>
    </source>
</evidence>
<accession>A0ABT5QFR5</accession>
<evidence type="ECO:0000313" key="4">
    <source>
        <dbReference type="Proteomes" id="UP001149821"/>
    </source>
</evidence>
<feature type="coiled-coil region" evidence="1">
    <location>
        <begin position="91"/>
        <end position="125"/>
    </location>
</feature>
<reference evidence="3" key="1">
    <citation type="submission" date="2021-12" db="EMBL/GenBank/DDBJ databases">
        <title>Enterovibrio ZSDZ35 sp. nov. and Enterovibrio ZSDZ42 sp. nov., isolated from coastal seawater in Qingdao.</title>
        <authorList>
            <person name="Zhang P."/>
        </authorList>
    </citation>
    <scope>NUCLEOTIDE SEQUENCE</scope>
    <source>
        <strain evidence="3">ZSDZ35</strain>
    </source>
</reference>
<gene>
    <name evidence="3" type="ORF">LRP49_01270</name>
</gene>
<evidence type="ECO:0000256" key="2">
    <source>
        <dbReference type="SAM" id="Phobius"/>
    </source>
</evidence>
<proteinExistence type="predicted"/>
<keyword evidence="2" id="KW-0472">Membrane</keyword>